<keyword evidence="2" id="KW-1185">Reference proteome</keyword>
<dbReference type="KEGG" id="laj:A0128_12945"/>
<name>A0A1D7UYM4_9LEPT</name>
<dbReference type="Proteomes" id="UP000094197">
    <property type="component" value="Chromosome 1"/>
</dbReference>
<reference evidence="1 2" key="1">
    <citation type="submission" date="2016-04" db="EMBL/GenBank/DDBJ databases">
        <title>Complete genome seqeunce of Leptospira alstonii serovar Room22.</title>
        <authorList>
            <person name="Nally J.E."/>
            <person name="Bayles D.O."/>
            <person name="Hurley D."/>
            <person name="Fanning S."/>
            <person name="McMahon B.J."/>
            <person name="Arent Z."/>
        </authorList>
    </citation>
    <scope>NUCLEOTIDE SEQUENCE [LARGE SCALE GENOMIC DNA]</scope>
    <source>
        <strain evidence="1 2">GWTS #1</strain>
    </source>
</reference>
<organism evidence="1 2">
    <name type="scientific">Leptospira tipperaryensis</name>
    <dbReference type="NCBI Taxonomy" id="2564040"/>
    <lineage>
        <taxon>Bacteria</taxon>
        <taxon>Pseudomonadati</taxon>
        <taxon>Spirochaetota</taxon>
        <taxon>Spirochaetia</taxon>
        <taxon>Leptospirales</taxon>
        <taxon>Leptospiraceae</taxon>
        <taxon>Leptospira</taxon>
    </lineage>
</organism>
<proteinExistence type="predicted"/>
<accession>A0A1D7UYM4</accession>
<dbReference type="OrthoDB" id="328702at2"/>
<evidence type="ECO:0000313" key="2">
    <source>
        <dbReference type="Proteomes" id="UP000094197"/>
    </source>
</evidence>
<gene>
    <name evidence="1" type="ORF">A0128_12945</name>
</gene>
<evidence type="ECO:0000313" key="1">
    <source>
        <dbReference type="EMBL" id="AOP34680.1"/>
    </source>
</evidence>
<dbReference type="AlphaFoldDB" id="A0A1D7UYM4"/>
<evidence type="ECO:0008006" key="3">
    <source>
        <dbReference type="Google" id="ProtNLM"/>
    </source>
</evidence>
<dbReference type="EMBL" id="CP015217">
    <property type="protein sequence ID" value="AOP34680.1"/>
    <property type="molecule type" value="Genomic_DNA"/>
</dbReference>
<dbReference type="RefSeq" id="WP_069607905.1">
    <property type="nucleotide sequence ID" value="NZ_CP015217.1"/>
</dbReference>
<sequence length="282" mass="33773">MNQKTDIDRILVNSYLEYKKTGKPDVLLNQAEFWIRRFATRKYLLDEDGRAEVLLKFIQRIETFSKIYEIKGYRNFPAFAFVFWKHLVFNQWKKEKRLSKKEATFLDPDRLEGSVVFEPDYEASIDTDRIYLRQALENGDRRGILIFKLKHNLYLERNEILLLKSILLVSGKSIPEFLKERKEKRFRSRNRELILLEKLESSHQILFTKRKDANFISSRLKEKYKRKLLKTDTIYTHLEIAFWFGWSENVIKRLYHQTMHSLRRAGIDSEQDGISGPQADVV</sequence>
<protein>
    <recommendedName>
        <fullName evidence="3">RNA polymerase subunit sigma-70</fullName>
    </recommendedName>
</protein>